<evidence type="ECO:0000313" key="2">
    <source>
        <dbReference type="EMBL" id="MBA8929680.1"/>
    </source>
</evidence>
<dbReference type="Proteomes" id="UP000517916">
    <property type="component" value="Unassembled WGS sequence"/>
</dbReference>
<dbReference type="RefSeq" id="WP_025361683.1">
    <property type="nucleotide sequence ID" value="NZ_BAAABQ010000089.1"/>
</dbReference>
<evidence type="ECO:0008006" key="4">
    <source>
        <dbReference type="Google" id="ProtNLM"/>
    </source>
</evidence>
<evidence type="ECO:0000313" key="3">
    <source>
        <dbReference type="Proteomes" id="UP000517916"/>
    </source>
</evidence>
<dbReference type="Gene3D" id="2.30.30.40">
    <property type="entry name" value="SH3 Domains"/>
    <property type="match status" value="1"/>
</dbReference>
<gene>
    <name evidence="2" type="ORF">BC739_006898</name>
</gene>
<comment type="caution">
    <text evidence="2">The sequence shown here is derived from an EMBL/GenBank/DDBJ whole genome shotgun (WGS) entry which is preliminary data.</text>
</comment>
<organism evidence="2 3">
    <name type="scientific">Kutzneria viridogrisea</name>
    <dbReference type="NCBI Taxonomy" id="47990"/>
    <lineage>
        <taxon>Bacteria</taxon>
        <taxon>Bacillati</taxon>
        <taxon>Actinomycetota</taxon>
        <taxon>Actinomycetes</taxon>
        <taxon>Pseudonocardiales</taxon>
        <taxon>Pseudonocardiaceae</taxon>
        <taxon>Kutzneria</taxon>
    </lineage>
</organism>
<name>A0ABR6BRY0_9PSEU</name>
<dbReference type="EMBL" id="JACJID010000005">
    <property type="protein sequence ID" value="MBA8929680.1"/>
    <property type="molecule type" value="Genomic_DNA"/>
</dbReference>
<evidence type="ECO:0000256" key="1">
    <source>
        <dbReference type="SAM" id="SignalP"/>
    </source>
</evidence>
<keyword evidence="3" id="KW-1185">Reference proteome</keyword>
<proteinExistence type="predicted"/>
<accession>A0ABR6BRY0</accession>
<keyword evidence="1" id="KW-0732">Signal</keyword>
<feature type="chain" id="PRO_5046540724" description="SH3 domain-containing protein" evidence="1">
    <location>
        <begin position="31"/>
        <end position="131"/>
    </location>
</feature>
<reference evidence="2 3" key="1">
    <citation type="submission" date="2020-08" db="EMBL/GenBank/DDBJ databases">
        <title>Genomic Encyclopedia of Archaeal and Bacterial Type Strains, Phase II (KMG-II): from individual species to whole genera.</title>
        <authorList>
            <person name="Goeker M."/>
        </authorList>
    </citation>
    <scope>NUCLEOTIDE SEQUENCE [LARGE SCALE GENOMIC DNA]</scope>
    <source>
        <strain evidence="2 3">DSM 43850</strain>
    </source>
</reference>
<feature type="signal peptide" evidence="1">
    <location>
        <begin position="1"/>
        <end position="30"/>
    </location>
</feature>
<sequence length="131" mass="13636">MKFSYRAVTAGFAVLLSAGALVAGSATASAQEPGTGASPEAGTSLACPDHRWSNHDGRTGRFFKSNSVNIRTGPSTGCTSLGHGQKSHRVRLNCWKHGVGGTWSHVQDLTTGVRGWVKNSLLVGGGANKRC</sequence>
<protein>
    <recommendedName>
        <fullName evidence="4">SH3 domain-containing protein</fullName>
    </recommendedName>
</protein>